<feature type="compositionally biased region" description="Polar residues" evidence="1">
    <location>
        <begin position="207"/>
        <end position="222"/>
    </location>
</feature>
<dbReference type="EMBL" id="MU251536">
    <property type="protein sequence ID" value="KAG9232679.1"/>
    <property type="molecule type" value="Genomic_DNA"/>
</dbReference>
<feature type="region of interest" description="Disordered" evidence="1">
    <location>
        <begin position="476"/>
        <end position="497"/>
    </location>
</feature>
<evidence type="ECO:0000256" key="2">
    <source>
        <dbReference type="SAM" id="Phobius"/>
    </source>
</evidence>
<feature type="compositionally biased region" description="Low complexity" evidence="1">
    <location>
        <begin position="376"/>
        <end position="386"/>
    </location>
</feature>
<feature type="region of interest" description="Disordered" evidence="1">
    <location>
        <begin position="323"/>
        <end position="342"/>
    </location>
</feature>
<feature type="transmembrane region" description="Helical" evidence="2">
    <location>
        <begin position="110"/>
        <end position="132"/>
    </location>
</feature>
<sequence>MSSNNILVERSTCPTGKSWYACSGPNTSKYTGCCSVDACTASGCPDIVSGSSSVSVTTVITLTTIPQPASSTAVAPTSVDIVSGAMVASSTSAVPSETATPAPAPNNTPIIAGITCGIAVASVISVMVCIFWRRKVHKDAARMSSSSFGENDGKDYGMARQNSYYEGSHLQPEDGLGGYKSPLEQPGSLPSESIDLGSRSRSPAIVTVTSEEGNDTEPSTQAHPAYHPLPGRSPEVPAWQAPSAPIAPLTPNTPIPPMHSSHQRAHPAYHVHQLSNHPAFRPGNSPPHPAQPPTWQHPAFRPGSSTQQLDSTPVIPQKELDGFSFSQDKPFKPAPRSLSLANNESELPAKVPRILSPVHTQSDPSLLSRFNQQARSTSPCSQSSSPPSSPKRKYRHTLLTRESSAKTGISTYTIPIGLGVVDGSPTIGRSPFDLPSPVDQDLKPKPLRAVSPPPPMKANMNERDDHVMSWSSYGAGQLSGIGPSNSTGSERSRRQREIEQGIVAREQKSRSKSVVDVESAEETQRWIQDNGIKGKKVWNKKLDLSKGNKMQSYGEGSVPETPLSARLESWMERDSWIRR</sequence>
<keyword evidence="2" id="KW-0472">Membrane</keyword>
<evidence type="ECO:0000256" key="1">
    <source>
        <dbReference type="SAM" id="MobiDB-lite"/>
    </source>
</evidence>
<evidence type="ECO:0000313" key="4">
    <source>
        <dbReference type="Proteomes" id="UP000824998"/>
    </source>
</evidence>
<accession>A0A9P8C3N3</accession>
<comment type="caution">
    <text evidence="3">The sequence shown here is derived from an EMBL/GenBank/DDBJ whole genome shotgun (WGS) entry which is preliminary data.</text>
</comment>
<dbReference type="AlphaFoldDB" id="A0A9P8C3N3"/>
<dbReference type="Proteomes" id="UP000824998">
    <property type="component" value="Unassembled WGS sequence"/>
</dbReference>
<feature type="region of interest" description="Disordered" evidence="1">
    <location>
        <begin position="429"/>
        <end position="455"/>
    </location>
</feature>
<keyword evidence="2" id="KW-1133">Transmembrane helix</keyword>
<reference evidence="3" key="1">
    <citation type="journal article" date="2021" name="IMA Fungus">
        <title>Genomic characterization of three marine fungi, including Emericellopsis atlantica sp. nov. with signatures of a generalist lifestyle and marine biomass degradation.</title>
        <authorList>
            <person name="Hagestad O.C."/>
            <person name="Hou L."/>
            <person name="Andersen J.H."/>
            <person name="Hansen E.H."/>
            <person name="Altermark B."/>
            <person name="Li C."/>
            <person name="Kuhnert E."/>
            <person name="Cox R.J."/>
            <person name="Crous P.W."/>
            <person name="Spatafora J.W."/>
            <person name="Lail K."/>
            <person name="Amirebrahimi M."/>
            <person name="Lipzen A."/>
            <person name="Pangilinan J."/>
            <person name="Andreopoulos W."/>
            <person name="Hayes R.D."/>
            <person name="Ng V."/>
            <person name="Grigoriev I.V."/>
            <person name="Jackson S.A."/>
            <person name="Sutton T.D.S."/>
            <person name="Dobson A.D.W."/>
            <person name="Rama T."/>
        </authorList>
    </citation>
    <scope>NUCLEOTIDE SEQUENCE</scope>
    <source>
        <strain evidence="3">TRa018bII</strain>
    </source>
</reference>
<keyword evidence="2" id="KW-0812">Transmembrane</keyword>
<protein>
    <submittedName>
        <fullName evidence="3">Uncharacterized protein</fullName>
    </submittedName>
</protein>
<gene>
    <name evidence="3" type="ORF">BJ875DRAFT_466190</name>
</gene>
<dbReference type="OrthoDB" id="5431298at2759"/>
<name>A0A9P8C3N3_9HELO</name>
<organism evidence="3 4">
    <name type="scientific">Amylocarpus encephaloides</name>
    <dbReference type="NCBI Taxonomy" id="45428"/>
    <lineage>
        <taxon>Eukaryota</taxon>
        <taxon>Fungi</taxon>
        <taxon>Dikarya</taxon>
        <taxon>Ascomycota</taxon>
        <taxon>Pezizomycotina</taxon>
        <taxon>Leotiomycetes</taxon>
        <taxon>Helotiales</taxon>
        <taxon>Helotiales incertae sedis</taxon>
        <taxon>Amylocarpus</taxon>
    </lineage>
</organism>
<evidence type="ECO:0000313" key="3">
    <source>
        <dbReference type="EMBL" id="KAG9232679.1"/>
    </source>
</evidence>
<keyword evidence="4" id="KW-1185">Reference proteome</keyword>
<proteinExistence type="predicted"/>
<feature type="region of interest" description="Disordered" evidence="1">
    <location>
        <begin position="167"/>
        <end position="311"/>
    </location>
</feature>
<feature type="region of interest" description="Disordered" evidence="1">
    <location>
        <begin position="370"/>
        <end position="401"/>
    </location>
</feature>